<evidence type="ECO:0000256" key="10">
    <source>
        <dbReference type="PROSITE-ProRule" id="PRU10141"/>
    </source>
</evidence>
<feature type="compositionally biased region" description="Low complexity" evidence="11">
    <location>
        <begin position="95"/>
        <end position="113"/>
    </location>
</feature>
<evidence type="ECO:0000259" key="12">
    <source>
        <dbReference type="PROSITE" id="PS50011"/>
    </source>
</evidence>
<dbReference type="InterPro" id="IPR008271">
    <property type="entry name" value="Ser/Thr_kinase_AS"/>
</dbReference>
<evidence type="ECO:0000256" key="4">
    <source>
        <dbReference type="ARBA" id="ARBA00022840"/>
    </source>
</evidence>
<dbReference type="OrthoDB" id="10252354at2759"/>
<evidence type="ECO:0000313" key="14">
    <source>
        <dbReference type="Proteomes" id="UP000006671"/>
    </source>
</evidence>
<dbReference type="InterPro" id="IPR017441">
    <property type="entry name" value="Protein_kinase_ATP_BS"/>
</dbReference>
<dbReference type="AlphaFoldDB" id="D2VZP1"/>
<evidence type="ECO:0000256" key="3">
    <source>
        <dbReference type="ARBA" id="ARBA00022777"/>
    </source>
</evidence>
<dbReference type="GeneID" id="8857648"/>
<dbReference type="RefSeq" id="XP_002670475.1">
    <property type="nucleotide sequence ID" value="XM_002670429.1"/>
</dbReference>
<dbReference type="PROSITE" id="PS00107">
    <property type="entry name" value="PROTEIN_KINASE_ATP"/>
    <property type="match status" value="1"/>
</dbReference>
<dbReference type="GO" id="GO:0004708">
    <property type="term" value="F:MAP kinase kinase activity"/>
    <property type="evidence" value="ECO:0007669"/>
    <property type="project" value="UniProtKB-EC"/>
</dbReference>
<protein>
    <recommendedName>
        <fullName evidence="6">mitogen-activated protein kinase kinase</fullName>
        <ecNumber evidence="6">2.7.12.2</ecNumber>
    </recommendedName>
</protein>
<evidence type="ECO:0000256" key="7">
    <source>
        <dbReference type="ARBA" id="ARBA00049014"/>
    </source>
</evidence>
<dbReference type="EMBL" id="GG738915">
    <property type="protein sequence ID" value="EFC37731.1"/>
    <property type="molecule type" value="Genomic_DNA"/>
</dbReference>
<name>D2VZP1_NAEGR</name>
<dbReference type="Pfam" id="PF00069">
    <property type="entry name" value="Pkinase"/>
    <property type="match status" value="1"/>
</dbReference>
<feature type="domain" description="Protein kinase" evidence="12">
    <location>
        <begin position="276"/>
        <end position="540"/>
    </location>
</feature>
<dbReference type="PROSITE" id="PS00108">
    <property type="entry name" value="PROTEIN_KINASE_ST"/>
    <property type="match status" value="1"/>
</dbReference>
<proteinExistence type="inferred from homology"/>
<comment type="catalytic activity">
    <reaction evidence="8">
        <text>L-threonyl-[protein] + ATP = O-phospho-L-threonyl-[protein] + ADP + H(+)</text>
        <dbReference type="Rhea" id="RHEA:46608"/>
        <dbReference type="Rhea" id="RHEA-COMP:11060"/>
        <dbReference type="Rhea" id="RHEA-COMP:11605"/>
        <dbReference type="ChEBI" id="CHEBI:15378"/>
        <dbReference type="ChEBI" id="CHEBI:30013"/>
        <dbReference type="ChEBI" id="CHEBI:30616"/>
        <dbReference type="ChEBI" id="CHEBI:61977"/>
        <dbReference type="ChEBI" id="CHEBI:456216"/>
        <dbReference type="EC" id="2.7.12.2"/>
    </reaction>
</comment>
<dbReference type="eggNOG" id="KOG0581">
    <property type="taxonomic scope" value="Eukaryota"/>
</dbReference>
<dbReference type="SMART" id="SM00220">
    <property type="entry name" value="S_TKc"/>
    <property type="match status" value="1"/>
</dbReference>
<dbReference type="STRING" id="5762.D2VZP1"/>
<sequence length="570" mass="64091">MINQFFNSPDKNQKQPLNKSNTFFDDKFAKDLFASFTDMKTPATSTTVNDGGELDLFNDPMLVSTPTPTSSGSSSTFFSAMIASDDLNANNSNHSVDVNSSNANNNSTPSFSSHMRESMGKKQIIEAKAEEIQNNVDKPKGKIEKKKKQKKFKPTNLLLNATKAEVVETKAEEPLKPPPKNDEGTYSQVDYEITASGAFWIDDVKITEEGITNMPSTICTQTQSQSPFKATHHLESITSPTKSSRFMNQTNGANLLHFERKKHGQKKITSVSFSDLETIKKLGEGASSTVELVKDNTGKLYAKKIVKLAKDIQPKLILSEITTLYNCVECSNILRLYNANFADNKINILLEYMDGNSLESLAGIKIPERILEMITFQVLKGLYFLHFRKKIVHRDLKPANILIKLNGEVKISDMGLTGIFKKNNQVTEGGKYGLRNQHVWNTCQGTIMYMSPERINEKPHSYNSDIWSLGVTLVELALGEFPFKSGSYFDVMDEINNVETKNPLEGKGYSEVFEDFIKNCLKVSPEDRYSCRDLLSHAFVFKYLNTPDQEICEQIARYMADVAKQKNQTH</sequence>
<dbReference type="EC" id="2.7.12.2" evidence="6"/>
<keyword evidence="3 13" id="KW-0418">Kinase</keyword>
<comment type="catalytic activity">
    <reaction evidence="7">
        <text>L-seryl-[protein] + ATP = O-phospho-L-seryl-[protein] + ADP + H(+)</text>
        <dbReference type="Rhea" id="RHEA:17989"/>
        <dbReference type="Rhea" id="RHEA-COMP:9863"/>
        <dbReference type="Rhea" id="RHEA-COMP:11604"/>
        <dbReference type="ChEBI" id="CHEBI:15378"/>
        <dbReference type="ChEBI" id="CHEBI:29999"/>
        <dbReference type="ChEBI" id="CHEBI:30616"/>
        <dbReference type="ChEBI" id="CHEBI:83421"/>
        <dbReference type="ChEBI" id="CHEBI:456216"/>
        <dbReference type="EC" id="2.7.12.2"/>
    </reaction>
</comment>
<evidence type="ECO:0000256" key="9">
    <source>
        <dbReference type="ARBA" id="ARBA00051693"/>
    </source>
</evidence>
<evidence type="ECO:0000256" key="6">
    <source>
        <dbReference type="ARBA" id="ARBA00038999"/>
    </source>
</evidence>
<dbReference type="SUPFAM" id="SSF56112">
    <property type="entry name" value="Protein kinase-like (PK-like)"/>
    <property type="match status" value="1"/>
</dbReference>
<accession>D2VZP1</accession>
<keyword evidence="4 10" id="KW-0067">ATP-binding</keyword>
<comment type="catalytic activity">
    <reaction evidence="9">
        <text>L-tyrosyl-[protein] + ATP = O-phospho-L-tyrosyl-[protein] + ADP + H(+)</text>
        <dbReference type="Rhea" id="RHEA:10596"/>
        <dbReference type="Rhea" id="RHEA-COMP:10136"/>
        <dbReference type="Rhea" id="RHEA-COMP:20101"/>
        <dbReference type="ChEBI" id="CHEBI:15378"/>
        <dbReference type="ChEBI" id="CHEBI:30616"/>
        <dbReference type="ChEBI" id="CHEBI:46858"/>
        <dbReference type="ChEBI" id="CHEBI:61978"/>
        <dbReference type="ChEBI" id="CHEBI:456216"/>
        <dbReference type="EC" id="2.7.12.2"/>
    </reaction>
</comment>
<keyword evidence="2 10" id="KW-0547">Nucleotide-binding</keyword>
<organism evidence="14">
    <name type="scientific">Naegleria gruberi</name>
    <name type="common">Amoeba</name>
    <dbReference type="NCBI Taxonomy" id="5762"/>
    <lineage>
        <taxon>Eukaryota</taxon>
        <taxon>Discoba</taxon>
        <taxon>Heterolobosea</taxon>
        <taxon>Tetramitia</taxon>
        <taxon>Eutetramitia</taxon>
        <taxon>Vahlkampfiidae</taxon>
        <taxon>Naegleria</taxon>
    </lineage>
</organism>
<dbReference type="OMA" id="ERHEHND"/>
<evidence type="ECO:0000256" key="11">
    <source>
        <dbReference type="SAM" id="MobiDB-lite"/>
    </source>
</evidence>
<dbReference type="PANTHER" id="PTHR48013:SF9">
    <property type="entry name" value="DUAL SPECIFICITY MITOGEN-ACTIVATED PROTEIN KINASE KINASE 5"/>
    <property type="match status" value="1"/>
</dbReference>
<feature type="binding site" evidence="10">
    <location>
        <position position="304"/>
    </location>
    <ligand>
        <name>ATP</name>
        <dbReference type="ChEBI" id="CHEBI:30616"/>
    </ligand>
</feature>
<dbReference type="InterPro" id="IPR000719">
    <property type="entry name" value="Prot_kinase_dom"/>
</dbReference>
<evidence type="ECO:0000256" key="2">
    <source>
        <dbReference type="ARBA" id="ARBA00022741"/>
    </source>
</evidence>
<evidence type="ECO:0000256" key="1">
    <source>
        <dbReference type="ARBA" id="ARBA00022679"/>
    </source>
</evidence>
<dbReference type="VEuPathDB" id="AmoebaDB:NAEGRDRAFT_59699"/>
<dbReference type="InParanoid" id="D2VZP1"/>
<comment type="similarity">
    <text evidence="5">Belongs to the protein kinase superfamily. STE Ser/Thr protein kinase family. MAP kinase kinase subfamily.</text>
</comment>
<dbReference type="InterPro" id="IPR011009">
    <property type="entry name" value="Kinase-like_dom_sf"/>
</dbReference>
<dbReference type="PANTHER" id="PTHR48013">
    <property type="entry name" value="DUAL SPECIFICITY MITOGEN-ACTIVATED PROTEIN KINASE KINASE 5-RELATED"/>
    <property type="match status" value="1"/>
</dbReference>
<gene>
    <name evidence="13" type="ORF">NAEGRDRAFT_59699</name>
</gene>
<keyword evidence="14" id="KW-1185">Reference proteome</keyword>
<keyword evidence="1" id="KW-0808">Transferase</keyword>
<evidence type="ECO:0000256" key="5">
    <source>
        <dbReference type="ARBA" id="ARBA00038035"/>
    </source>
</evidence>
<dbReference type="GO" id="GO:0005524">
    <property type="term" value="F:ATP binding"/>
    <property type="evidence" value="ECO:0007669"/>
    <property type="project" value="UniProtKB-UniRule"/>
</dbReference>
<dbReference type="PROSITE" id="PS50011">
    <property type="entry name" value="PROTEIN_KINASE_DOM"/>
    <property type="match status" value="1"/>
</dbReference>
<evidence type="ECO:0000313" key="13">
    <source>
        <dbReference type="EMBL" id="EFC37731.1"/>
    </source>
</evidence>
<reference evidence="13 14" key="1">
    <citation type="journal article" date="2010" name="Cell">
        <title>The genome of Naegleria gruberi illuminates early eukaryotic versatility.</title>
        <authorList>
            <person name="Fritz-Laylin L.K."/>
            <person name="Prochnik S.E."/>
            <person name="Ginger M.L."/>
            <person name="Dacks J.B."/>
            <person name="Carpenter M.L."/>
            <person name="Field M.C."/>
            <person name="Kuo A."/>
            <person name="Paredez A."/>
            <person name="Chapman J."/>
            <person name="Pham J."/>
            <person name="Shu S."/>
            <person name="Neupane R."/>
            <person name="Cipriano M."/>
            <person name="Mancuso J."/>
            <person name="Tu H."/>
            <person name="Salamov A."/>
            <person name="Lindquist E."/>
            <person name="Shapiro H."/>
            <person name="Lucas S."/>
            <person name="Grigoriev I.V."/>
            <person name="Cande W.Z."/>
            <person name="Fulton C."/>
            <person name="Rokhsar D.S."/>
            <person name="Dawson S.C."/>
        </authorList>
    </citation>
    <scope>NUCLEOTIDE SEQUENCE [LARGE SCALE GENOMIC DNA]</scope>
    <source>
        <strain evidence="13 14">NEG-M</strain>
    </source>
</reference>
<dbReference type="Gene3D" id="3.30.200.20">
    <property type="entry name" value="Phosphorylase Kinase, domain 1"/>
    <property type="match status" value="1"/>
</dbReference>
<dbReference type="KEGG" id="ngr:NAEGRDRAFT_59699"/>
<feature type="region of interest" description="Disordered" evidence="11">
    <location>
        <begin position="95"/>
        <end position="114"/>
    </location>
</feature>
<dbReference type="Proteomes" id="UP000006671">
    <property type="component" value="Unassembled WGS sequence"/>
</dbReference>
<evidence type="ECO:0000256" key="8">
    <source>
        <dbReference type="ARBA" id="ARBA00049299"/>
    </source>
</evidence>
<dbReference type="Gene3D" id="1.10.510.10">
    <property type="entry name" value="Transferase(Phosphotransferase) domain 1"/>
    <property type="match status" value="1"/>
</dbReference>